<dbReference type="Pfam" id="PF01569">
    <property type="entry name" value="PAP2"/>
    <property type="match status" value="1"/>
</dbReference>
<sequence length="296" mass="31142">MSPLLPALASLAFTSCALMAAPALAQAPAPNPVDTKTAGGKPRSAPAVATTPLTPGTPARAPYLSDATAPDAVAILPPPPRGQSAAETADKTTFAATRGLKGSARWELATADVADGPSAILDDFACVLGRKIDQSRSPALMTLLERTRLDISRATRSLKEHYRRLRPFVGNEAEICVARTRELGDAFSFPSSHATQGWAYASILAALVPEKATQFFVRGKAYGENRIVCGVHWASDVEAGRTTASVVVSSLQGDPGFRTDLERARVEIAKNLSQEGSPPDAAICARETSALREPIL</sequence>
<dbReference type="PRINTS" id="PR00483">
    <property type="entry name" value="BACPHPHTASE"/>
</dbReference>
<dbReference type="GO" id="GO:0003993">
    <property type="term" value="F:acid phosphatase activity"/>
    <property type="evidence" value="ECO:0007669"/>
    <property type="project" value="UniProtKB-EC"/>
</dbReference>
<dbReference type="SUPFAM" id="SSF48317">
    <property type="entry name" value="Acid phosphatase/Vanadium-dependent haloperoxidase"/>
    <property type="match status" value="1"/>
</dbReference>
<proteinExistence type="predicted"/>
<reference evidence="4" key="1">
    <citation type="submission" date="2019-12" db="EMBL/GenBank/DDBJ databases">
        <authorList>
            <person name="Cremers G."/>
        </authorList>
    </citation>
    <scope>NUCLEOTIDE SEQUENCE</scope>
    <source>
        <strain evidence="4">Mbul1</strain>
    </source>
</reference>
<organism evidence="4">
    <name type="scientific">Methylobacterium bullatum</name>
    <dbReference type="NCBI Taxonomy" id="570505"/>
    <lineage>
        <taxon>Bacteria</taxon>
        <taxon>Pseudomonadati</taxon>
        <taxon>Pseudomonadota</taxon>
        <taxon>Alphaproteobacteria</taxon>
        <taxon>Hyphomicrobiales</taxon>
        <taxon>Methylobacteriaceae</taxon>
        <taxon>Methylobacterium</taxon>
    </lineage>
</organism>
<evidence type="ECO:0000256" key="2">
    <source>
        <dbReference type="SAM" id="SignalP"/>
    </source>
</evidence>
<dbReference type="CDD" id="cd03397">
    <property type="entry name" value="PAP2_acid_phosphatase"/>
    <property type="match status" value="1"/>
</dbReference>
<keyword evidence="4" id="KW-0378">Hydrolase</keyword>
<protein>
    <submittedName>
        <fullName evidence="4">Major phosphate-irrepressible acid phosphatase</fullName>
        <ecNumber evidence="4">3.1.3.2</ecNumber>
    </submittedName>
</protein>
<dbReference type="InterPro" id="IPR000326">
    <property type="entry name" value="PAP2/HPO"/>
</dbReference>
<feature type="chain" id="PRO_5025414982" evidence="2">
    <location>
        <begin position="26"/>
        <end position="296"/>
    </location>
</feature>
<dbReference type="Gene3D" id="1.20.144.10">
    <property type="entry name" value="Phosphatidic acid phosphatase type 2/haloperoxidase"/>
    <property type="match status" value="1"/>
</dbReference>
<dbReference type="InterPro" id="IPR001011">
    <property type="entry name" value="Acid_Pase_classA_bac"/>
</dbReference>
<dbReference type="InterPro" id="IPR036938">
    <property type="entry name" value="PAP2/HPO_sf"/>
</dbReference>
<evidence type="ECO:0000259" key="3">
    <source>
        <dbReference type="SMART" id="SM00014"/>
    </source>
</evidence>
<feature type="domain" description="Phosphatidic acid phosphatase type 2/haloperoxidase" evidence="3">
    <location>
        <begin position="139"/>
        <end position="252"/>
    </location>
</feature>
<evidence type="ECO:0000313" key="4">
    <source>
        <dbReference type="EMBL" id="CAA2101228.1"/>
    </source>
</evidence>
<name>A0A679J4W0_9HYPH</name>
<feature type="region of interest" description="Disordered" evidence="1">
    <location>
        <begin position="71"/>
        <end position="90"/>
    </location>
</feature>
<dbReference type="EMBL" id="LR743504">
    <property type="protein sequence ID" value="CAA2101228.1"/>
    <property type="molecule type" value="Genomic_DNA"/>
</dbReference>
<accession>A0A679J4W0</accession>
<evidence type="ECO:0000256" key="1">
    <source>
        <dbReference type="SAM" id="MobiDB-lite"/>
    </source>
</evidence>
<dbReference type="GO" id="GO:0030288">
    <property type="term" value="C:outer membrane-bounded periplasmic space"/>
    <property type="evidence" value="ECO:0007669"/>
    <property type="project" value="InterPro"/>
</dbReference>
<feature type="signal peptide" evidence="2">
    <location>
        <begin position="1"/>
        <end position="25"/>
    </location>
</feature>
<keyword evidence="2" id="KW-0732">Signal</keyword>
<feature type="region of interest" description="Disordered" evidence="1">
    <location>
        <begin position="27"/>
        <end position="64"/>
    </location>
</feature>
<gene>
    <name evidence="4" type="primary">phoC_1</name>
    <name evidence="4" type="ORF">MBUL_01070</name>
</gene>
<dbReference type="SMART" id="SM00014">
    <property type="entry name" value="acidPPc"/>
    <property type="match status" value="1"/>
</dbReference>
<dbReference type="EC" id="3.1.3.2" evidence="4"/>
<dbReference type="AlphaFoldDB" id="A0A679J4W0"/>